<dbReference type="eggNOG" id="COG1061">
    <property type="taxonomic scope" value="Bacteria"/>
</dbReference>
<dbReference type="GO" id="GO:0005829">
    <property type="term" value="C:cytosol"/>
    <property type="evidence" value="ECO:0007669"/>
    <property type="project" value="TreeGrafter"/>
</dbReference>
<dbReference type="InterPro" id="IPR050742">
    <property type="entry name" value="Helicase_Restrict-Modif_Enz"/>
</dbReference>
<sequence>MIMNYEGILEFKGTWRRYQARVLEHADRYMADGKIHIVAAPGSGKTTLGIELIRRMNGKALILAPSITIREQWIARIEEAFLCEGIQGEDYLSQNLKQPKAITVATYQALHSAMTRFQGIQEDAGEDSGTGTDECPAKTETKEVDYSGFDLVGTMKEAGIEVLCLDECHHLRSEWWKALEEFKKQVNNLKIIALTATPPYDSTPAMWTRYMNMCGEIDEEITIPELVKEGSLCPHQDYVYFNYPTKEEEKEVRRFEERSKAMTEKIMRDTQFLTYVRSHKGFSGQLSDDLLLDNPAYLASLLIYLQSKNIAIPSRLQRLLGAKKLPDMNVQWMERLLQGFLYDDVDSYLCDKTYRELLIADLKSDGLIEKKKVVMTKSAAVEKMLTNSLGKCNSIRDIVFHEYEASGQDLRLLVLTDYIRKEYEKAIGNTEYDVNSLGVLPFFEMLRRDNEKKNEQIRFGVLCGTIVIIPAEAREALEQAIGMSGKVTFSRIGNLSETDYLKVTAVGNAHFLTGAVTDIFSKGYMQVLIGTKSLLGEGWDSPCINSLILASFVGSFMLSNQMRGRAIRVMKEHPEKTSNIWHLVCLRPWNEVLKADDNQISEDYSMLERRMEHFLGLHYTENTIENGMKRLSVIKTPFNKTNIDRINRQMLKMSGQRDTLKERWNSALAVYDKMDIVDETEVKDKFVTSVVFWDAILTMILSGILCLIGAIGAGIVAAASQNGILAGTCYFFIAAGLAGIMIRFPKIFMLGSPLKRLKAFGNGIRKALEEQQLLEETHCKVETESNGPDNHIIYLSGGSGRDKALFAQCVNEFFDVIDNQRYILVKKKGHKGLNGFYAIPNCFSKKKEDAERFAKCMHPYIGNYDCVYTRNEKGRELLLEGRVKALANREERCISHKKVKGALE</sequence>
<dbReference type="InterPro" id="IPR014001">
    <property type="entry name" value="Helicase_ATP-bd"/>
</dbReference>
<evidence type="ECO:0000256" key="1">
    <source>
        <dbReference type="SAM" id="Phobius"/>
    </source>
</evidence>
<dbReference type="InterPro" id="IPR006935">
    <property type="entry name" value="Helicase/UvrB_N"/>
</dbReference>
<dbReference type="GO" id="GO:0005524">
    <property type="term" value="F:ATP binding"/>
    <property type="evidence" value="ECO:0007669"/>
    <property type="project" value="InterPro"/>
</dbReference>
<feature type="transmembrane region" description="Helical" evidence="1">
    <location>
        <begin position="724"/>
        <end position="744"/>
    </location>
</feature>
<dbReference type="GO" id="GO:0003677">
    <property type="term" value="F:DNA binding"/>
    <property type="evidence" value="ECO:0007669"/>
    <property type="project" value="InterPro"/>
</dbReference>
<feature type="transmembrane region" description="Helical" evidence="1">
    <location>
        <begin position="691"/>
        <end position="718"/>
    </location>
</feature>
<keyword evidence="4" id="KW-1185">Reference proteome</keyword>
<keyword evidence="1" id="KW-0812">Transmembrane</keyword>
<dbReference type="SUPFAM" id="SSF52540">
    <property type="entry name" value="P-loop containing nucleoside triphosphate hydrolases"/>
    <property type="match status" value="2"/>
</dbReference>
<feature type="domain" description="Helicase ATP-binding" evidence="2">
    <location>
        <begin position="26"/>
        <end position="216"/>
    </location>
</feature>
<evidence type="ECO:0000313" key="4">
    <source>
        <dbReference type="Proteomes" id="UP000016608"/>
    </source>
</evidence>
<gene>
    <name evidence="3" type="ORF">HMPREF0373_03428</name>
</gene>
<dbReference type="Proteomes" id="UP000016608">
    <property type="component" value="Unassembled WGS sequence"/>
</dbReference>
<dbReference type="PATRIC" id="fig|1256908.3.peg.3137"/>
<dbReference type="HOGENOM" id="CLU_012831_0_0_9"/>
<proteinExistence type="predicted"/>
<organism evidence="3 4">
    <name type="scientific">Eubacterium ramulus ATCC 29099</name>
    <dbReference type="NCBI Taxonomy" id="1256908"/>
    <lineage>
        <taxon>Bacteria</taxon>
        <taxon>Bacillati</taxon>
        <taxon>Bacillota</taxon>
        <taxon>Clostridia</taxon>
        <taxon>Eubacteriales</taxon>
        <taxon>Eubacteriaceae</taxon>
        <taxon>Eubacterium</taxon>
    </lineage>
</organism>
<dbReference type="CDD" id="cd18785">
    <property type="entry name" value="SF2_C"/>
    <property type="match status" value="1"/>
</dbReference>
<dbReference type="PANTHER" id="PTHR47396">
    <property type="entry name" value="TYPE I RESTRICTION ENZYME ECOKI R PROTEIN"/>
    <property type="match status" value="1"/>
</dbReference>
<name>U2QHM1_EUBRA</name>
<dbReference type="PANTHER" id="PTHR47396:SF1">
    <property type="entry name" value="ATP-DEPENDENT HELICASE IRC3-RELATED"/>
    <property type="match status" value="1"/>
</dbReference>
<accession>U2QHM1</accession>
<dbReference type="AlphaFoldDB" id="U2QHM1"/>
<evidence type="ECO:0000313" key="3">
    <source>
        <dbReference type="EMBL" id="ERK40808.1"/>
    </source>
</evidence>
<dbReference type="Pfam" id="PF04851">
    <property type="entry name" value="ResIII"/>
    <property type="match status" value="1"/>
</dbReference>
<dbReference type="GO" id="GO:0016787">
    <property type="term" value="F:hydrolase activity"/>
    <property type="evidence" value="ECO:0007669"/>
    <property type="project" value="InterPro"/>
</dbReference>
<protein>
    <submittedName>
        <fullName evidence="3">Type III restriction enzyme, res subunit</fullName>
    </submittedName>
</protein>
<dbReference type="InterPro" id="IPR027417">
    <property type="entry name" value="P-loop_NTPase"/>
</dbReference>
<evidence type="ECO:0000259" key="2">
    <source>
        <dbReference type="PROSITE" id="PS51192"/>
    </source>
</evidence>
<dbReference type="Gene3D" id="3.40.50.300">
    <property type="entry name" value="P-loop containing nucleotide triphosphate hydrolases"/>
    <property type="match status" value="2"/>
</dbReference>
<keyword evidence="1" id="KW-1133">Transmembrane helix</keyword>
<keyword evidence="1" id="KW-0472">Membrane</keyword>
<dbReference type="PROSITE" id="PS51192">
    <property type="entry name" value="HELICASE_ATP_BIND_1"/>
    <property type="match status" value="1"/>
</dbReference>
<dbReference type="SMART" id="SM00487">
    <property type="entry name" value="DEXDc"/>
    <property type="match status" value="1"/>
</dbReference>
<comment type="caution">
    <text evidence="3">The sequence shown here is derived from an EMBL/GenBank/DDBJ whole genome shotgun (WGS) entry which is preliminary data.</text>
</comment>
<dbReference type="EMBL" id="AWVJ01000214">
    <property type="protein sequence ID" value="ERK40808.1"/>
    <property type="molecule type" value="Genomic_DNA"/>
</dbReference>
<reference evidence="3 4" key="1">
    <citation type="submission" date="2013-06" db="EMBL/GenBank/DDBJ databases">
        <authorList>
            <person name="Weinstock G."/>
            <person name="Sodergren E."/>
            <person name="Lobos E.A."/>
            <person name="Fulton L."/>
            <person name="Fulton R."/>
            <person name="Courtney L."/>
            <person name="Fronick C."/>
            <person name="O'Laughlin M."/>
            <person name="Godfrey J."/>
            <person name="Wilson R.M."/>
            <person name="Miner T."/>
            <person name="Farmer C."/>
            <person name="Delehaunty K."/>
            <person name="Cordes M."/>
            <person name="Minx P."/>
            <person name="Tomlinson C."/>
            <person name="Chen J."/>
            <person name="Wollam A."/>
            <person name="Pepin K.H."/>
            <person name="Bhonagiri V."/>
            <person name="Zhang X."/>
            <person name="Warren W."/>
            <person name="Mitreva M."/>
            <person name="Mardis E.R."/>
            <person name="Wilson R.K."/>
        </authorList>
    </citation>
    <scope>NUCLEOTIDE SEQUENCE [LARGE SCALE GENOMIC DNA]</scope>
    <source>
        <strain evidence="3 4">ATCC 29099</strain>
    </source>
</reference>